<keyword evidence="1" id="KW-0479">Metal-binding</keyword>
<evidence type="ECO:0000259" key="4">
    <source>
        <dbReference type="Pfam" id="PF00689"/>
    </source>
</evidence>
<organism evidence="5 6">
    <name type="scientific">Escallonia herrerae</name>
    <dbReference type="NCBI Taxonomy" id="1293975"/>
    <lineage>
        <taxon>Eukaryota</taxon>
        <taxon>Viridiplantae</taxon>
        <taxon>Streptophyta</taxon>
        <taxon>Embryophyta</taxon>
        <taxon>Tracheophyta</taxon>
        <taxon>Spermatophyta</taxon>
        <taxon>Magnoliopsida</taxon>
        <taxon>eudicotyledons</taxon>
        <taxon>Gunneridae</taxon>
        <taxon>Pentapetalae</taxon>
        <taxon>asterids</taxon>
        <taxon>campanulids</taxon>
        <taxon>Escalloniales</taxon>
        <taxon>Escalloniaceae</taxon>
        <taxon>Escallonia</taxon>
    </lineage>
</organism>
<reference evidence="5" key="1">
    <citation type="submission" date="2022-12" db="EMBL/GenBank/DDBJ databases">
        <title>Draft genome assemblies for two species of Escallonia (Escalloniales).</title>
        <authorList>
            <person name="Chanderbali A."/>
            <person name="Dervinis C."/>
            <person name="Anghel I."/>
            <person name="Soltis D."/>
            <person name="Soltis P."/>
            <person name="Zapata F."/>
        </authorList>
    </citation>
    <scope>NUCLEOTIDE SEQUENCE</scope>
    <source>
        <strain evidence="5">UCBG64.0493</strain>
        <tissue evidence="5">Leaf</tissue>
    </source>
</reference>
<dbReference type="AlphaFoldDB" id="A0AA88WW39"/>
<name>A0AA88WW39_9ASTE</name>
<keyword evidence="6" id="KW-1185">Reference proteome</keyword>
<protein>
    <recommendedName>
        <fullName evidence="4">Cation-transporting P-type ATPase C-terminal domain-containing protein</fullName>
    </recommendedName>
</protein>
<dbReference type="PANTHER" id="PTHR24093">
    <property type="entry name" value="CATION TRANSPORTING ATPASE"/>
    <property type="match status" value="1"/>
</dbReference>
<gene>
    <name evidence="5" type="ORF">RJ639_034143</name>
</gene>
<dbReference type="GO" id="GO:0005886">
    <property type="term" value="C:plasma membrane"/>
    <property type="evidence" value="ECO:0007669"/>
    <property type="project" value="TreeGrafter"/>
</dbReference>
<proteinExistence type="predicted"/>
<accession>A0AA88WW39</accession>
<evidence type="ECO:0000256" key="2">
    <source>
        <dbReference type="ARBA" id="ARBA00022842"/>
    </source>
</evidence>
<dbReference type="EMBL" id="JAVXUP010000216">
    <property type="protein sequence ID" value="KAK3033979.1"/>
    <property type="molecule type" value="Genomic_DNA"/>
</dbReference>
<dbReference type="InterPro" id="IPR006068">
    <property type="entry name" value="ATPase_P-typ_cation-transptr_C"/>
</dbReference>
<dbReference type="Pfam" id="PF00689">
    <property type="entry name" value="Cation_ATPase_C"/>
    <property type="match status" value="1"/>
</dbReference>
<comment type="caution">
    <text evidence="5">The sequence shown here is derived from an EMBL/GenBank/DDBJ whole genome shotgun (WGS) entry which is preliminary data.</text>
</comment>
<dbReference type="GO" id="GO:0046872">
    <property type="term" value="F:metal ion binding"/>
    <property type="evidence" value="ECO:0007669"/>
    <property type="project" value="UniProtKB-KW"/>
</dbReference>
<dbReference type="SUPFAM" id="SSF81665">
    <property type="entry name" value="Calcium ATPase, transmembrane domain M"/>
    <property type="match status" value="1"/>
</dbReference>
<feature type="domain" description="Cation-transporting P-type ATPase C-terminal" evidence="4">
    <location>
        <begin position="180"/>
        <end position="224"/>
    </location>
</feature>
<feature type="region of interest" description="Disordered" evidence="3">
    <location>
        <begin position="99"/>
        <end position="126"/>
    </location>
</feature>
<sequence length="248" mass="27240">MAPTTITGWMSVQVPSFPLNMREVKHDHFRIAVLLELKAQHSAKAASTKFEFEVGYKSFLAWGKGSLVMWEEDERGAVVRGGDGWHWLRVMVALDSGGLGRGEGKRKERGRGLLGGSRSATGTVSATGASEESSQFLTLLSARACICKYSEVYRVPDFQLTVSVAAVVINVVAIKSSGDVPLNTTHLLWVNLIMDTLGALALATEPPTYHLMHRTPAGRISNVMRKILSPASVEHNAWELKQYIEELY</sequence>
<evidence type="ECO:0000256" key="3">
    <source>
        <dbReference type="SAM" id="MobiDB-lite"/>
    </source>
</evidence>
<dbReference type="InterPro" id="IPR023298">
    <property type="entry name" value="ATPase_P-typ_TM_dom_sf"/>
</dbReference>
<dbReference type="PANTHER" id="PTHR24093:SF520">
    <property type="entry name" value="CALCIUM-TRANSPORTING ATPASE 9, PLASMA MEMBRANE-TYPE"/>
    <property type="match status" value="1"/>
</dbReference>
<dbReference type="GO" id="GO:0005388">
    <property type="term" value="F:P-type calcium transporter activity"/>
    <property type="evidence" value="ECO:0007669"/>
    <property type="project" value="TreeGrafter"/>
</dbReference>
<dbReference type="Proteomes" id="UP001188597">
    <property type="component" value="Unassembled WGS sequence"/>
</dbReference>
<keyword evidence="2" id="KW-0460">Magnesium</keyword>
<evidence type="ECO:0000313" key="6">
    <source>
        <dbReference type="Proteomes" id="UP001188597"/>
    </source>
</evidence>
<dbReference type="Gene3D" id="1.20.1110.10">
    <property type="entry name" value="Calcium-transporting ATPase, transmembrane domain"/>
    <property type="match status" value="1"/>
</dbReference>
<evidence type="ECO:0000256" key="1">
    <source>
        <dbReference type="ARBA" id="ARBA00022723"/>
    </source>
</evidence>
<evidence type="ECO:0000313" key="5">
    <source>
        <dbReference type="EMBL" id="KAK3033979.1"/>
    </source>
</evidence>